<reference evidence="10" key="2">
    <citation type="journal article" date="2021" name="Genome Biol. Evol.">
        <title>Developing a high-quality reference genome for a parasitic bivalve with doubly uniparental inheritance (Bivalvia: Unionida).</title>
        <authorList>
            <person name="Smith C.H."/>
        </authorList>
    </citation>
    <scope>NUCLEOTIDE SEQUENCE</scope>
    <source>
        <strain evidence="10">CHS0354</strain>
        <tissue evidence="10">Mantle</tissue>
    </source>
</reference>
<dbReference type="SUPFAM" id="SSF51556">
    <property type="entry name" value="Metallo-dependent hydrolases"/>
    <property type="match status" value="1"/>
</dbReference>
<comment type="function">
    <text evidence="8">Deoxyribonuclease which catalyzes (in vitro) the decatenation of kinetoplast DNA, which are circular DNA catenated to each other, producing linear DNA molecules. Plays an important role in chromosomal segregation and cell cycle progression during eye development probably via its DNA decatenation activity.</text>
</comment>
<evidence type="ECO:0000313" key="11">
    <source>
        <dbReference type="Proteomes" id="UP001195483"/>
    </source>
</evidence>
<dbReference type="PIRSF" id="PIRSF005902">
    <property type="entry name" value="DNase_TatD"/>
    <property type="match status" value="1"/>
</dbReference>
<evidence type="ECO:0000256" key="6">
    <source>
        <dbReference type="ARBA" id="ARBA00023242"/>
    </source>
</evidence>
<keyword evidence="4 9" id="KW-0479">Metal-binding</keyword>
<dbReference type="EMBL" id="JAEAOA010000675">
    <property type="protein sequence ID" value="KAK3606199.1"/>
    <property type="molecule type" value="Genomic_DNA"/>
</dbReference>
<dbReference type="Proteomes" id="UP001195483">
    <property type="component" value="Unassembled WGS sequence"/>
</dbReference>
<organism evidence="10 11">
    <name type="scientific">Potamilus streckersoni</name>
    <dbReference type="NCBI Taxonomy" id="2493646"/>
    <lineage>
        <taxon>Eukaryota</taxon>
        <taxon>Metazoa</taxon>
        <taxon>Spiralia</taxon>
        <taxon>Lophotrochozoa</taxon>
        <taxon>Mollusca</taxon>
        <taxon>Bivalvia</taxon>
        <taxon>Autobranchia</taxon>
        <taxon>Heteroconchia</taxon>
        <taxon>Palaeoheterodonta</taxon>
        <taxon>Unionida</taxon>
        <taxon>Unionoidea</taxon>
        <taxon>Unionidae</taxon>
        <taxon>Ambleminae</taxon>
        <taxon>Lampsilini</taxon>
        <taxon>Potamilus</taxon>
    </lineage>
</organism>
<evidence type="ECO:0000313" key="10">
    <source>
        <dbReference type="EMBL" id="KAK3606199.1"/>
    </source>
</evidence>
<dbReference type="AlphaFoldDB" id="A0AAE0TAB7"/>
<dbReference type="GO" id="GO:0005634">
    <property type="term" value="C:nucleus"/>
    <property type="evidence" value="ECO:0007669"/>
    <property type="project" value="UniProtKB-SubCell"/>
</dbReference>
<dbReference type="FunFam" id="3.20.20.140:FF:000034">
    <property type="entry name" value="putative deoxyribonuclease TATDN1 isoform X1"/>
    <property type="match status" value="1"/>
</dbReference>
<dbReference type="Gene3D" id="3.20.20.140">
    <property type="entry name" value="Metal-dependent hydrolases"/>
    <property type="match status" value="1"/>
</dbReference>
<evidence type="ECO:0000256" key="8">
    <source>
        <dbReference type="ARBA" id="ARBA00045223"/>
    </source>
</evidence>
<accession>A0AAE0TAB7</accession>
<keyword evidence="5" id="KW-0378">Hydrolase</keyword>
<evidence type="ECO:0000256" key="9">
    <source>
        <dbReference type="PIRSR" id="PIRSR005902-1"/>
    </source>
</evidence>
<protein>
    <recommendedName>
        <fullName evidence="7">Deoxyribonuclease TATDN1</fullName>
    </recommendedName>
</protein>
<dbReference type="CDD" id="cd01310">
    <property type="entry name" value="TatD_DNAse"/>
    <property type="match status" value="1"/>
</dbReference>
<evidence type="ECO:0000256" key="7">
    <source>
        <dbReference type="ARBA" id="ARBA00039767"/>
    </source>
</evidence>
<evidence type="ECO:0000256" key="5">
    <source>
        <dbReference type="ARBA" id="ARBA00022801"/>
    </source>
</evidence>
<sequence>MFSGGSNCNKASELLSLLFSIIMAVARNVYRFIDIGANLTDPMFRGIYHGSRKHEDDYQEVLKRAFDHGLKKILITAGRVQEVKESLELAKTNDVLYTTCGCHPTRCGEFEKNGDPDGYLNELLTLAQENRDKIVAVGECGLDYDRLNFCDKGTQLKYFERQFELGESTQLPMFLHCRNCSTDFLDIMKRNRDRIKGGVVHSFTGTKEDVSAILDLGLYIGINGCSLKTRENLEAMKSIPTDRLMIETDAPWCEIKNTHAGSQHIKTTFPSKKKEKWEKNFCVKSRNEPAFIVQVLEVMAAVRGEDITELANTMYENTERLFFKKEQ</sequence>
<comment type="similarity">
    <text evidence="2">Belongs to the metallo-dependent hydrolases superfamily. TatD-type hydrolase family.</text>
</comment>
<reference evidence="10" key="1">
    <citation type="journal article" date="2021" name="Genome Biol. Evol.">
        <title>A High-Quality Reference Genome for a Parasitic Bivalve with Doubly Uniparental Inheritance (Bivalvia: Unionida).</title>
        <authorList>
            <person name="Smith C.H."/>
        </authorList>
    </citation>
    <scope>NUCLEOTIDE SEQUENCE</scope>
    <source>
        <strain evidence="10">CHS0354</strain>
    </source>
</reference>
<comment type="subcellular location">
    <subcellularLocation>
        <location evidence="1">Nucleus</location>
    </subcellularLocation>
</comment>
<dbReference type="GO" id="GO:0046872">
    <property type="term" value="F:metal ion binding"/>
    <property type="evidence" value="ECO:0007669"/>
    <property type="project" value="UniProtKB-KW"/>
</dbReference>
<evidence type="ECO:0000256" key="3">
    <source>
        <dbReference type="ARBA" id="ARBA00022722"/>
    </source>
</evidence>
<dbReference type="InterPro" id="IPR001130">
    <property type="entry name" value="TatD-like"/>
</dbReference>
<dbReference type="GO" id="GO:0008296">
    <property type="term" value="F:3'-5'-DNA exonuclease activity"/>
    <property type="evidence" value="ECO:0007669"/>
    <property type="project" value="TreeGrafter"/>
</dbReference>
<evidence type="ECO:0000256" key="2">
    <source>
        <dbReference type="ARBA" id="ARBA00009275"/>
    </source>
</evidence>
<evidence type="ECO:0000256" key="4">
    <source>
        <dbReference type="ARBA" id="ARBA00022723"/>
    </source>
</evidence>
<feature type="binding site" evidence="9">
    <location>
        <position position="139"/>
    </location>
    <ligand>
        <name>a divalent metal cation</name>
        <dbReference type="ChEBI" id="CHEBI:60240"/>
        <label>1</label>
    </ligand>
</feature>
<dbReference type="InterPro" id="IPR032466">
    <property type="entry name" value="Metal_Hydrolase"/>
</dbReference>
<dbReference type="PANTHER" id="PTHR10060">
    <property type="entry name" value="TATD FAMILY DEOXYRIBONUCLEASE"/>
    <property type="match status" value="1"/>
</dbReference>
<gene>
    <name evidence="10" type="ORF">CHS0354_010847</name>
</gene>
<proteinExistence type="inferred from homology"/>
<dbReference type="PANTHER" id="PTHR10060:SF15">
    <property type="entry name" value="DEOXYRIBONUCLEASE TATDN1"/>
    <property type="match status" value="1"/>
</dbReference>
<dbReference type="InterPro" id="IPR050891">
    <property type="entry name" value="TatD-type_Hydrolase"/>
</dbReference>
<name>A0AAE0TAB7_9BIVA</name>
<keyword evidence="11" id="KW-1185">Reference proteome</keyword>
<evidence type="ECO:0000256" key="1">
    <source>
        <dbReference type="ARBA" id="ARBA00004123"/>
    </source>
</evidence>
<feature type="binding site" evidence="9">
    <location>
        <position position="249"/>
    </location>
    <ligand>
        <name>a divalent metal cation</name>
        <dbReference type="ChEBI" id="CHEBI:60240"/>
        <label>1</label>
    </ligand>
</feature>
<dbReference type="Pfam" id="PF01026">
    <property type="entry name" value="TatD_DNase"/>
    <property type="match status" value="1"/>
</dbReference>
<feature type="binding site" evidence="9">
    <location>
        <position position="176"/>
    </location>
    <ligand>
        <name>a divalent metal cation</name>
        <dbReference type="ChEBI" id="CHEBI:60240"/>
        <label>2</label>
    </ligand>
</feature>
<dbReference type="GO" id="GO:0005829">
    <property type="term" value="C:cytosol"/>
    <property type="evidence" value="ECO:0007669"/>
    <property type="project" value="TreeGrafter"/>
</dbReference>
<reference evidence="10" key="3">
    <citation type="submission" date="2023-05" db="EMBL/GenBank/DDBJ databases">
        <authorList>
            <person name="Smith C.H."/>
        </authorList>
    </citation>
    <scope>NUCLEOTIDE SEQUENCE</scope>
    <source>
        <strain evidence="10">CHS0354</strain>
        <tissue evidence="10">Mantle</tissue>
    </source>
</reference>
<comment type="caution">
    <text evidence="10">The sequence shown here is derived from an EMBL/GenBank/DDBJ whole genome shotgun (WGS) entry which is preliminary data.</text>
</comment>
<keyword evidence="3" id="KW-0540">Nuclease</keyword>
<keyword evidence="6" id="KW-0539">Nucleus</keyword>
<feature type="binding site" evidence="9">
    <location>
        <position position="201"/>
    </location>
    <ligand>
        <name>a divalent metal cation</name>
        <dbReference type="ChEBI" id="CHEBI:60240"/>
        <label>2</label>
    </ligand>
</feature>